<reference evidence="4" key="1">
    <citation type="journal article" date="2022" name="New Phytol.">
        <title>Evolutionary transition to the ectomycorrhizal habit in the genomes of a hyperdiverse lineage of mushroom-forming fungi.</title>
        <authorList>
            <person name="Looney B."/>
            <person name="Miyauchi S."/>
            <person name="Morin E."/>
            <person name="Drula E."/>
            <person name="Courty P.E."/>
            <person name="Kohler A."/>
            <person name="Kuo A."/>
            <person name="LaButti K."/>
            <person name="Pangilinan J."/>
            <person name="Lipzen A."/>
            <person name="Riley R."/>
            <person name="Andreopoulos W."/>
            <person name="He G."/>
            <person name="Johnson J."/>
            <person name="Nolan M."/>
            <person name="Tritt A."/>
            <person name="Barry K.W."/>
            <person name="Grigoriev I.V."/>
            <person name="Nagy L.G."/>
            <person name="Hibbett D."/>
            <person name="Henrissat B."/>
            <person name="Matheny P.B."/>
            <person name="Labbe J."/>
            <person name="Martin F.M."/>
        </authorList>
    </citation>
    <scope>NUCLEOTIDE SEQUENCE</scope>
    <source>
        <strain evidence="4">BPL690</strain>
    </source>
</reference>
<feature type="region of interest" description="Disordered" evidence="1">
    <location>
        <begin position="334"/>
        <end position="379"/>
    </location>
</feature>
<feature type="region of interest" description="Disordered" evidence="1">
    <location>
        <begin position="412"/>
        <end position="448"/>
    </location>
</feature>
<feature type="transmembrane region" description="Helical" evidence="2">
    <location>
        <begin position="217"/>
        <end position="240"/>
    </location>
</feature>
<evidence type="ECO:0000313" key="5">
    <source>
        <dbReference type="Proteomes" id="UP001203297"/>
    </source>
</evidence>
<evidence type="ECO:0000259" key="3">
    <source>
        <dbReference type="Pfam" id="PF20152"/>
    </source>
</evidence>
<evidence type="ECO:0000256" key="1">
    <source>
        <dbReference type="SAM" id="MobiDB-lite"/>
    </source>
</evidence>
<evidence type="ECO:0000256" key="2">
    <source>
        <dbReference type="SAM" id="Phobius"/>
    </source>
</evidence>
<feature type="compositionally biased region" description="Low complexity" evidence="1">
    <location>
        <begin position="412"/>
        <end position="424"/>
    </location>
</feature>
<dbReference type="Proteomes" id="UP001203297">
    <property type="component" value="Unassembled WGS sequence"/>
</dbReference>
<comment type="caution">
    <text evidence="4">The sequence shown here is derived from an EMBL/GenBank/DDBJ whole genome shotgun (WGS) entry which is preliminary data.</text>
</comment>
<feature type="domain" description="DUF6534" evidence="3">
    <location>
        <begin position="183"/>
        <end position="270"/>
    </location>
</feature>
<gene>
    <name evidence="4" type="ORF">B0F90DRAFT_291348</name>
</gene>
<evidence type="ECO:0000313" key="4">
    <source>
        <dbReference type="EMBL" id="KAI0301720.1"/>
    </source>
</evidence>
<dbReference type="EMBL" id="WTXG01000013">
    <property type="protein sequence ID" value="KAI0301720.1"/>
    <property type="molecule type" value="Genomic_DNA"/>
</dbReference>
<feature type="transmembrane region" description="Helical" evidence="2">
    <location>
        <begin position="175"/>
        <end position="197"/>
    </location>
</feature>
<feature type="transmembrane region" description="Helical" evidence="2">
    <location>
        <begin position="34"/>
        <end position="54"/>
    </location>
</feature>
<dbReference type="AlphaFoldDB" id="A0AAD4QMM8"/>
<dbReference type="PANTHER" id="PTHR40465:SF1">
    <property type="entry name" value="DUF6534 DOMAIN-CONTAINING PROTEIN"/>
    <property type="match status" value="1"/>
</dbReference>
<keyword evidence="2" id="KW-1133">Transmembrane helix</keyword>
<name>A0AAD4QMM8_9AGAM</name>
<keyword evidence="2" id="KW-0812">Transmembrane</keyword>
<proteinExistence type="predicted"/>
<dbReference type="PANTHER" id="PTHR40465">
    <property type="entry name" value="CHROMOSOME 1, WHOLE GENOME SHOTGUN SEQUENCE"/>
    <property type="match status" value="1"/>
</dbReference>
<organism evidence="4 5">
    <name type="scientific">Multifurca ochricompacta</name>
    <dbReference type="NCBI Taxonomy" id="376703"/>
    <lineage>
        <taxon>Eukaryota</taxon>
        <taxon>Fungi</taxon>
        <taxon>Dikarya</taxon>
        <taxon>Basidiomycota</taxon>
        <taxon>Agaricomycotina</taxon>
        <taxon>Agaricomycetes</taxon>
        <taxon>Russulales</taxon>
        <taxon>Russulaceae</taxon>
        <taxon>Multifurca</taxon>
    </lineage>
</organism>
<keyword evidence="2" id="KW-0472">Membrane</keyword>
<sequence>MYTALPTLLEDVISPPPHITKATGPLLLGGLINWTLYGVLITQVINTCVIFLEIDGEIGFLLFRQVVCILVIETTQTLLTGSDLFYWFVSGFGNFERLKETHLGPINTPILNTLTASIVRSSFCYRIWVIEKSLLWWCCTIMIISLAQCAGAFAGGVQGIMHGVFANAHHQNVPLVYVNLLGSTIADILVATTLGFLFARALQREIIPSMKHAIRRLLYIILETNIISASAATVTLVTFAAAPNDIYWYCPAVAIGKVYSNTLLASFNNRIPVSDSPPMSSISDTPGGSNAVQVVIQKNTARMGNLSPSLPSVDEDLKTSVVIDMTYSIKEDGLQYSLGNSPSPHEQPKEQEQQIQEGQGEGEDEKRDKGAKSRLTSYPRRSFRWSRPLSSPSSSHSRSGSGLLELVTFQPSSSVPSMYSPPWSASTSEFPPSYPREHRSIRRLPPLP</sequence>
<accession>A0AAD4QMM8</accession>
<feature type="transmembrane region" description="Helical" evidence="2">
    <location>
        <begin position="135"/>
        <end position="155"/>
    </location>
</feature>
<protein>
    <recommendedName>
        <fullName evidence="3">DUF6534 domain-containing protein</fullName>
    </recommendedName>
</protein>
<keyword evidence="5" id="KW-1185">Reference proteome</keyword>
<dbReference type="Pfam" id="PF20152">
    <property type="entry name" value="DUF6534"/>
    <property type="match status" value="1"/>
</dbReference>
<dbReference type="InterPro" id="IPR045339">
    <property type="entry name" value="DUF6534"/>
</dbReference>